<proteinExistence type="predicted"/>
<evidence type="ECO:0008006" key="3">
    <source>
        <dbReference type="Google" id="ProtNLM"/>
    </source>
</evidence>
<gene>
    <name evidence="1" type="ORF">JF887_00675</name>
</gene>
<evidence type="ECO:0000313" key="1">
    <source>
        <dbReference type="EMBL" id="MBJ7607934.1"/>
    </source>
</evidence>
<organism evidence="1 2">
    <name type="scientific">Candidatus Amunia macphersoniae</name>
    <dbReference type="NCBI Taxonomy" id="3127014"/>
    <lineage>
        <taxon>Bacteria</taxon>
        <taxon>Bacillati</taxon>
        <taxon>Candidatus Dormiibacterota</taxon>
        <taxon>Candidatus Dormibacteria</taxon>
        <taxon>Candidatus Aeolococcales</taxon>
        <taxon>Candidatus Aeolococcaceae</taxon>
        <taxon>Candidatus Amunia</taxon>
    </lineage>
</organism>
<dbReference type="EMBL" id="JAEKNN010000005">
    <property type="protein sequence ID" value="MBJ7607934.1"/>
    <property type="molecule type" value="Genomic_DNA"/>
</dbReference>
<dbReference type="AlphaFoldDB" id="A0A934KCS5"/>
<evidence type="ECO:0000313" key="2">
    <source>
        <dbReference type="Proteomes" id="UP000614410"/>
    </source>
</evidence>
<accession>A0A934KCS5</accession>
<dbReference type="Proteomes" id="UP000614410">
    <property type="component" value="Unassembled WGS sequence"/>
</dbReference>
<sequence length="128" mass="14001">MPVAGDPVDAYDLVSAARDLIRVDDRSTAGLWPRASAMLCRQAIEASLDDLWGLRCPAMRETSTKCQLLCLGDFLHDVELAGRVSATWDGLSRACHVRVYELAPTVEELQSWLEGAWELADAVARQGG</sequence>
<name>A0A934KCS5_9BACT</name>
<comment type="caution">
    <text evidence="1">The sequence shown here is derived from an EMBL/GenBank/DDBJ whole genome shotgun (WGS) entry which is preliminary data.</text>
</comment>
<reference evidence="1 2" key="1">
    <citation type="submission" date="2020-10" db="EMBL/GenBank/DDBJ databases">
        <title>Ca. Dormibacterota MAGs.</title>
        <authorList>
            <person name="Montgomery K."/>
        </authorList>
    </citation>
    <scope>NUCLEOTIDE SEQUENCE [LARGE SCALE GENOMIC DNA]</scope>
    <source>
        <strain evidence="1">Mitchell_Peninsula_5</strain>
    </source>
</reference>
<protein>
    <recommendedName>
        <fullName evidence="3">HEPN domain-containing protein</fullName>
    </recommendedName>
</protein>